<evidence type="ECO:0000313" key="3">
    <source>
        <dbReference type="Proteomes" id="UP000271339"/>
    </source>
</evidence>
<dbReference type="SUPFAM" id="SSF51197">
    <property type="entry name" value="Clavaminate synthase-like"/>
    <property type="match status" value="1"/>
</dbReference>
<feature type="domain" description="JmjC" evidence="1">
    <location>
        <begin position="103"/>
        <end position="252"/>
    </location>
</feature>
<evidence type="ECO:0000259" key="1">
    <source>
        <dbReference type="PROSITE" id="PS51184"/>
    </source>
</evidence>
<dbReference type="EMBL" id="REFC01000011">
    <property type="protein sequence ID" value="RMA65768.1"/>
    <property type="molecule type" value="Genomic_DNA"/>
</dbReference>
<evidence type="ECO:0000313" key="2">
    <source>
        <dbReference type="EMBL" id="RMA65768.1"/>
    </source>
</evidence>
<dbReference type="Pfam" id="PF13621">
    <property type="entry name" value="Cupin_8"/>
    <property type="match status" value="1"/>
</dbReference>
<reference evidence="2 3" key="1">
    <citation type="submission" date="2018-10" db="EMBL/GenBank/DDBJ databases">
        <title>Genomic Encyclopedia of Archaeal and Bacterial Type Strains, Phase II (KMG-II): from individual species to whole genera.</title>
        <authorList>
            <person name="Goeker M."/>
        </authorList>
    </citation>
    <scope>NUCLEOTIDE SEQUENCE [LARGE SCALE GENOMIC DNA]</scope>
    <source>
        <strain evidence="2 3">DSM 23424</strain>
    </source>
</reference>
<comment type="caution">
    <text evidence="2">The sequence shown here is derived from an EMBL/GenBank/DDBJ whole genome shotgun (WGS) entry which is preliminary data.</text>
</comment>
<dbReference type="AlphaFoldDB" id="A0A3L9Z5W5"/>
<dbReference type="Gene3D" id="2.60.120.650">
    <property type="entry name" value="Cupin"/>
    <property type="match status" value="1"/>
</dbReference>
<dbReference type="OrthoDB" id="2942327at2"/>
<gene>
    <name evidence="2" type="ORF">BXY75_0181</name>
</gene>
<organism evidence="2 3">
    <name type="scientific">Ulvibacter antarcticus</name>
    <dbReference type="NCBI Taxonomy" id="442714"/>
    <lineage>
        <taxon>Bacteria</taxon>
        <taxon>Pseudomonadati</taxon>
        <taxon>Bacteroidota</taxon>
        <taxon>Flavobacteriia</taxon>
        <taxon>Flavobacteriales</taxon>
        <taxon>Flavobacteriaceae</taxon>
        <taxon>Ulvibacter</taxon>
    </lineage>
</organism>
<protein>
    <submittedName>
        <fullName evidence="2">Cupin-like domain-containing protein</fullName>
    </submittedName>
</protein>
<dbReference type="PROSITE" id="PS51184">
    <property type="entry name" value="JMJC"/>
    <property type="match status" value="1"/>
</dbReference>
<name>A0A3L9Z5W5_9FLAO</name>
<dbReference type="PANTHER" id="PTHR12461:SF105">
    <property type="entry name" value="HYPOXIA-INDUCIBLE FACTOR 1-ALPHA INHIBITOR"/>
    <property type="match status" value="1"/>
</dbReference>
<accession>A0A3L9Z5W5</accession>
<dbReference type="RefSeq" id="WP_121905806.1">
    <property type="nucleotide sequence ID" value="NZ_REFC01000011.1"/>
</dbReference>
<sequence>MKLQEIDRVETITKEEFLTHYFKPQKPVIIERFIEDWPAFKKWNLDYMADIAGDKMVPLYDNRPVHHKDGFNQPHAKMRMSEYIDLLKREPTKYRIFLWNMLKEVPQLQKDFTYPDFGLKLMKGLPMLFFGGKNSYTFMHYDIDLANIFHFQFHGKKEVILFDQDQNDFLYKVPHSIITREDIDFANPDYDKWPALKKAKGFKTCLEHGNMLYMPEGYWHYMRYISPGFSMSLRSIPKNPMNLAKAVYNLVFMRYFDTLMRKIKGQKWINWKNEQALIRSNKYS</sequence>
<dbReference type="InterPro" id="IPR003347">
    <property type="entry name" value="JmjC_dom"/>
</dbReference>
<dbReference type="PANTHER" id="PTHR12461">
    <property type="entry name" value="HYPOXIA-INDUCIBLE FACTOR 1 ALPHA INHIBITOR-RELATED"/>
    <property type="match status" value="1"/>
</dbReference>
<keyword evidence="3" id="KW-1185">Reference proteome</keyword>
<proteinExistence type="predicted"/>
<dbReference type="Proteomes" id="UP000271339">
    <property type="component" value="Unassembled WGS sequence"/>
</dbReference>
<dbReference type="InterPro" id="IPR041667">
    <property type="entry name" value="Cupin_8"/>
</dbReference>